<dbReference type="EMBL" id="JABWPM010000016">
    <property type="protein sequence ID" value="NUY97707.1"/>
    <property type="molecule type" value="Genomic_DNA"/>
</dbReference>
<evidence type="ECO:0000256" key="1">
    <source>
        <dbReference type="ARBA" id="ARBA00005336"/>
    </source>
</evidence>
<dbReference type="InterPro" id="IPR050288">
    <property type="entry name" value="Cellulose_deg_GH3"/>
</dbReference>
<name>A0A7Y6NFS9_9GAMM</name>
<dbReference type="Pfam" id="PF14310">
    <property type="entry name" value="Fn3-like"/>
    <property type="match status" value="1"/>
</dbReference>
<dbReference type="InterPro" id="IPR036962">
    <property type="entry name" value="Glyco_hydro_3_N_sf"/>
</dbReference>
<dbReference type="PANTHER" id="PTHR42715:SF10">
    <property type="entry name" value="BETA-GLUCOSIDASE"/>
    <property type="match status" value="1"/>
</dbReference>
<feature type="region of interest" description="Disordered" evidence="3">
    <location>
        <begin position="535"/>
        <end position="558"/>
    </location>
</feature>
<dbReference type="SMART" id="SM01217">
    <property type="entry name" value="Fn3_like"/>
    <property type="match status" value="1"/>
</dbReference>
<dbReference type="InterPro" id="IPR026891">
    <property type="entry name" value="Fn3-like"/>
</dbReference>
<feature type="domain" description="Fibronectin type III-like" evidence="4">
    <location>
        <begin position="630"/>
        <end position="698"/>
    </location>
</feature>
<keyword evidence="2 5" id="KW-0378">Hydrolase</keyword>
<dbReference type="Gene3D" id="3.40.50.1700">
    <property type="entry name" value="Glycoside hydrolase family 3 C-terminal domain"/>
    <property type="match status" value="1"/>
</dbReference>
<dbReference type="Pfam" id="PF00933">
    <property type="entry name" value="Glyco_hydro_3"/>
    <property type="match status" value="1"/>
</dbReference>
<dbReference type="GO" id="GO:0005975">
    <property type="term" value="P:carbohydrate metabolic process"/>
    <property type="evidence" value="ECO:0007669"/>
    <property type="project" value="InterPro"/>
</dbReference>
<evidence type="ECO:0000313" key="6">
    <source>
        <dbReference type="Proteomes" id="UP000566985"/>
    </source>
</evidence>
<evidence type="ECO:0000313" key="5">
    <source>
        <dbReference type="EMBL" id="NUY97707.1"/>
    </source>
</evidence>
<dbReference type="Pfam" id="PF01915">
    <property type="entry name" value="Glyco_hydro_3_C"/>
    <property type="match status" value="1"/>
</dbReference>
<dbReference type="InterPro" id="IPR036881">
    <property type="entry name" value="Glyco_hydro_3_C_sf"/>
</dbReference>
<dbReference type="PRINTS" id="PR00133">
    <property type="entry name" value="GLHYDRLASE3"/>
</dbReference>
<dbReference type="PANTHER" id="PTHR42715">
    <property type="entry name" value="BETA-GLUCOSIDASE"/>
    <property type="match status" value="1"/>
</dbReference>
<evidence type="ECO:0000256" key="2">
    <source>
        <dbReference type="ARBA" id="ARBA00022801"/>
    </source>
</evidence>
<dbReference type="Proteomes" id="UP000566985">
    <property type="component" value="Unassembled WGS sequence"/>
</dbReference>
<dbReference type="InterPro" id="IPR013783">
    <property type="entry name" value="Ig-like_fold"/>
</dbReference>
<dbReference type="AlphaFoldDB" id="A0A7Y6NFS9"/>
<dbReference type="RefSeq" id="WP_069729708.1">
    <property type="nucleotide sequence ID" value="NZ_JABWPE010000016.1"/>
</dbReference>
<evidence type="ECO:0000259" key="4">
    <source>
        <dbReference type="SMART" id="SM01217"/>
    </source>
</evidence>
<dbReference type="GO" id="GO:0004553">
    <property type="term" value="F:hydrolase activity, hydrolyzing O-glycosyl compounds"/>
    <property type="evidence" value="ECO:0007669"/>
    <property type="project" value="InterPro"/>
</dbReference>
<dbReference type="SUPFAM" id="SSF51445">
    <property type="entry name" value="(Trans)glycosidases"/>
    <property type="match status" value="1"/>
</dbReference>
<comment type="caution">
    <text evidence="5">The sequence shown here is derived from an EMBL/GenBank/DDBJ whole genome shotgun (WGS) entry which is preliminary data.</text>
</comment>
<evidence type="ECO:0000256" key="3">
    <source>
        <dbReference type="SAM" id="MobiDB-lite"/>
    </source>
</evidence>
<dbReference type="GeneID" id="57346245"/>
<dbReference type="InterPro" id="IPR001764">
    <property type="entry name" value="Glyco_hydro_3_N"/>
</dbReference>
<reference evidence="5 6" key="1">
    <citation type="submission" date="2020-05" db="EMBL/GenBank/DDBJ databases">
        <title>Whole Genome Sequences of Enterobacteriales Associated with the International Space Station.</title>
        <authorList>
            <person name="Bharadwaj A."/>
            <person name="Daudu R."/>
            <person name="Singh N."/>
            <person name="Wood J."/>
            <person name="Debieu M."/>
            <person name="Mason C."/>
            <person name="Wang C."/>
            <person name="Venkateswaran K."/>
        </authorList>
    </citation>
    <scope>NUCLEOTIDE SEQUENCE [LARGE SCALE GENOMIC DNA]</scope>
    <source>
        <strain evidence="5 6">IF5SW-B1</strain>
    </source>
</reference>
<dbReference type="SUPFAM" id="SSF52279">
    <property type="entry name" value="Beta-D-glucan exohydrolase, C-terminal domain"/>
    <property type="match status" value="1"/>
</dbReference>
<protein>
    <submittedName>
        <fullName evidence="5">Glycoside hydrolase family 3 C-terminal domain-containing protein</fullName>
    </submittedName>
</protein>
<dbReference type="Gene3D" id="2.60.40.10">
    <property type="entry name" value="Immunoglobulins"/>
    <property type="match status" value="1"/>
</dbReference>
<dbReference type="Gene3D" id="3.20.20.300">
    <property type="entry name" value="Glycoside hydrolase, family 3, N-terminal domain"/>
    <property type="match status" value="1"/>
</dbReference>
<gene>
    <name evidence="5" type="ORF">HU668_14730</name>
</gene>
<comment type="similarity">
    <text evidence="1">Belongs to the glycosyl hydrolase 3 family.</text>
</comment>
<proteinExistence type="inferred from homology"/>
<sequence length="715" mass="76701">MTSRWQDRTRSADQRAQSVVEQMTMDEKMRWLSGPMAIPAPGEARIPGALGSAACYPAIERLGIPAMQQSDASLGVGNLANVRPGDNATALPSSLLLGAGFDPAMAETTGYMLGREAHAKGFNVQLAGGANLIREPRGGRNFEYIAEDPLLTGIIAGHAVKGIQSQHVVSTVKHFALNAQETGRVLVSSDLDEQTMQQSDLLAFRIAIELGEPGAVMPGYNLVNGEWASENHHLLQQVLKTEWGFKGWVMSDWGATHSTEKAALAGLDVQSGSNMDPEPFFGEPLRRAVEQGRVPAERLDEMVRRQLRSLFAVGAIDFPARPGVPIDYTAHRLIAQRAAENGLVLLKNHAGCLPLALNLPRLLVIGGHAEQGVLSGGGSSSVTPIGHYAEQGAAIMGVAVPKVYHPSSPLHAIRCQSGAARVDYLDGSDHAAIASQAAGADAVIVFVESWNTEGQDLPDLALQDQQDRLISAAARANPHTIVVIESGGPVKMPWLEQVSGVLAAFYPGSGGGEAIAGVLFGRVNPSGRLPVTFPRDENQLPRPAMTDPSVTTSNPGEPLRGGVFHVDYNIEGADVGYRWFERQRLSPLFPFGYGLSYTTFSADSLQITQQDDQLHASVVVKNSGERAGATVAQLYGRRTGEPGQTWRLVGFHKVMLEAGEQRTIPIGIESRCLAVFDPASRYWQLAAGDYQFRLADHALDDGISQTVTLSAWHSH</sequence>
<dbReference type="InterPro" id="IPR002772">
    <property type="entry name" value="Glyco_hydro_3_C"/>
</dbReference>
<accession>A0A7Y6NFS9</accession>
<organism evidence="5 6">
    <name type="scientific">Pantoea brenneri</name>
    <dbReference type="NCBI Taxonomy" id="472694"/>
    <lineage>
        <taxon>Bacteria</taxon>
        <taxon>Pseudomonadati</taxon>
        <taxon>Pseudomonadota</taxon>
        <taxon>Gammaproteobacteria</taxon>
        <taxon>Enterobacterales</taxon>
        <taxon>Erwiniaceae</taxon>
        <taxon>Pantoea</taxon>
    </lineage>
</organism>
<dbReference type="InterPro" id="IPR017853">
    <property type="entry name" value="GH"/>
</dbReference>